<dbReference type="EMBL" id="CP116967">
    <property type="protein sequence ID" value="WNM59382.1"/>
    <property type="molecule type" value="Genomic_DNA"/>
</dbReference>
<dbReference type="PROSITE" id="PS51833">
    <property type="entry name" value="HDOD"/>
    <property type="match status" value="1"/>
</dbReference>
<accession>A0AA96JTA0</accession>
<dbReference type="Proteomes" id="UP001302719">
    <property type="component" value="Chromosome"/>
</dbReference>
<name>A0AA96JTA0_9BACT</name>
<protein>
    <submittedName>
        <fullName evidence="2">HDOD domain-containing protein</fullName>
    </submittedName>
</protein>
<dbReference type="RefSeq" id="WP_312646120.1">
    <property type="nucleotide sequence ID" value="NZ_CP116967.1"/>
</dbReference>
<dbReference type="KEGG" id="nall:PP769_06360"/>
<dbReference type="PANTHER" id="PTHR33525">
    <property type="match status" value="1"/>
</dbReference>
<evidence type="ECO:0000259" key="1">
    <source>
        <dbReference type="PROSITE" id="PS51833"/>
    </source>
</evidence>
<dbReference type="Pfam" id="PF08668">
    <property type="entry name" value="HDOD"/>
    <property type="match status" value="1"/>
</dbReference>
<feature type="domain" description="HDOD" evidence="1">
    <location>
        <begin position="112"/>
        <end position="216"/>
    </location>
</feature>
<sequence>MIEYWRRTDDDFWKGEEEWTPKNWVSSFQTGKPLAPWSRSFSPRLLMGGQTKFDELPSRASPYFDLEVEMHVQVVAGNAGMIPVDLERALDLGIEVFLLSEGCAVESSSIAALWRHSLRTGYLAARIALHQGSNPRMVWQSFVGGVLHDIGMLVFLTQHPEAFTTVVEISQCRGGSLGELERRALGYTHGESGATFLARWGIDDVLLAIVAFHDDPWKVPHATFGPLAAVYAGNFVEGGGIAQNWDGVIGREGEAYLTRLGLWEKLPIWQSWMPSIPQLAIQ</sequence>
<evidence type="ECO:0000313" key="2">
    <source>
        <dbReference type="EMBL" id="WNM59382.1"/>
    </source>
</evidence>
<dbReference type="InterPro" id="IPR003607">
    <property type="entry name" value="HD/PDEase_dom"/>
</dbReference>
<gene>
    <name evidence="2" type="ORF">PP769_06360</name>
</gene>
<dbReference type="CDD" id="cd00077">
    <property type="entry name" value="HDc"/>
    <property type="match status" value="1"/>
</dbReference>
<dbReference type="SUPFAM" id="SSF109604">
    <property type="entry name" value="HD-domain/PDEase-like"/>
    <property type="match status" value="1"/>
</dbReference>
<proteinExistence type="predicted"/>
<keyword evidence="3" id="KW-1185">Reference proteome</keyword>
<organism evidence="2 3">
    <name type="scientific">Candidatus Nitrospira allomarina</name>
    <dbReference type="NCBI Taxonomy" id="3020900"/>
    <lineage>
        <taxon>Bacteria</taxon>
        <taxon>Pseudomonadati</taxon>
        <taxon>Nitrospirota</taxon>
        <taxon>Nitrospiria</taxon>
        <taxon>Nitrospirales</taxon>
        <taxon>Nitrospiraceae</taxon>
        <taxon>Nitrospira</taxon>
    </lineage>
</organism>
<evidence type="ECO:0000313" key="3">
    <source>
        <dbReference type="Proteomes" id="UP001302719"/>
    </source>
</evidence>
<dbReference type="AlphaFoldDB" id="A0AA96JTA0"/>
<dbReference type="Gene3D" id="1.10.3210.10">
    <property type="entry name" value="Hypothetical protein af1432"/>
    <property type="match status" value="1"/>
</dbReference>
<reference evidence="2 3" key="1">
    <citation type="submission" date="2023-01" db="EMBL/GenBank/DDBJ databases">
        <title>Cultivation and genomic characterization of new, ubiquitous marine nitrite-oxidizing bacteria from the Nitrospirales.</title>
        <authorList>
            <person name="Mueller A.J."/>
            <person name="Daebeler A."/>
            <person name="Herbold C.W."/>
            <person name="Kirkegaard R.H."/>
            <person name="Daims H."/>
        </authorList>
    </citation>
    <scope>NUCLEOTIDE SEQUENCE [LARGE SCALE GENOMIC DNA]</scope>
    <source>
        <strain evidence="2 3">VA</strain>
    </source>
</reference>
<dbReference type="InterPro" id="IPR013976">
    <property type="entry name" value="HDOD"/>
</dbReference>
<dbReference type="PANTHER" id="PTHR33525:SF3">
    <property type="entry name" value="RIBONUCLEASE Y"/>
    <property type="match status" value="1"/>
</dbReference>
<dbReference type="InterPro" id="IPR052340">
    <property type="entry name" value="RNase_Y/CdgJ"/>
</dbReference>